<keyword evidence="3" id="KW-0866">Nonsense-mediated mRNA decay</keyword>
<dbReference type="PANTHER" id="PTHR13112">
    <property type="entry name" value="UPF3 REGULATOR OF NONSENSE TRANSCRIPTS-LIKE PROTEIN"/>
    <property type="match status" value="1"/>
</dbReference>
<evidence type="ECO:0000256" key="5">
    <source>
        <dbReference type="SAM" id="MobiDB-lite"/>
    </source>
</evidence>
<keyword evidence="4" id="KW-0539">Nucleus</keyword>
<feature type="compositionally biased region" description="Basic and acidic residues" evidence="5">
    <location>
        <begin position="267"/>
        <end position="355"/>
    </location>
</feature>
<dbReference type="CDD" id="cd12455">
    <property type="entry name" value="RRM_like_Smg4_UPF3"/>
    <property type="match status" value="1"/>
</dbReference>
<feature type="region of interest" description="Disordered" evidence="5">
    <location>
        <begin position="160"/>
        <end position="254"/>
    </location>
</feature>
<proteinExistence type="inferred from homology"/>
<dbReference type="Proteomes" id="UP001162480">
    <property type="component" value="Chromosome 8"/>
</dbReference>
<dbReference type="Gene3D" id="3.30.70.330">
    <property type="match status" value="1"/>
</dbReference>
<dbReference type="FunFam" id="3.30.70.330:FF:000717">
    <property type="entry name" value="regulator of nonsense transcripts 3B"/>
    <property type="match status" value="1"/>
</dbReference>
<evidence type="ECO:0000256" key="2">
    <source>
        <dbReference type="ARBA" id="ARBA00005991"/>
    </source>
</evidence>
<dbReference type="AlphaFoldDB" id="A0AA36B3T7"/>
<evidence type="ECO:0000256" key="4">
    <source>
        <dbReference type="ARBA" id="ARBA00023242"/>
    </source>
</evidence>
<feature type="compositionally biased region" description="Basic and acidic residues" evidence="5">
    <location>
        <begin position="217"/>
        <end position="254"/>
    </location>
</feature>
<dbReference type="InterPro" id="IPR035979">
    <property type="entry name" value="RBD_domain_sf"/>
</dbReference>
<feature type="compositionally biased region" description="Polar residues" evidence="5">
    <location>
        <begin position="566"/>
        <end position="581"/>
    </location>
</feature>
<sequence>MVEKKCIDERKKDRDQPPTKVVIRRLPPSLSPEIFLEQILPLPAYDYFYYVKADMSLGVNAFTRAYINFPCAEDICTFKDKFDGYVFVDKKGNEYPAVVEFAPFQKVPKKKMRKADTKKGTIDQDSEFQKFVENIKNPHSEPTVPIESYLEELENKRKELKANHGVPKMTTPLIEFIKRKREEKKASLQRQREDRKKREQERRKARDEEKRRRKEKEKRDKEKLKEKELKKDEQPIKLLKNPEREMEKQKDECDLIRCKDELDKPIKEREKLRFSKENREKIKIDRQGQDRLKTGREGRFGERNKYSKDDRINDKSDSKFKTIKDDRCMDKSKNRDDKADRPKSNRDKYGHDRNKCYQANGNNNNSNNCRDDKKSRHDKQSKHERQDKFDRIERQDKFERHEKADKFERHEKPDKFERHEKPDKFERYEKPDKFERHEKTEKFERHEKADKFERHEKADKFERHEKADKFERHEKADKFERHEKADKFERHEKPDRSEKLEKPERTEKQETDDFDKYLHDKKNFNKIDKSEKSKERPERALYDPRKALERRQQSETARMQYHEKGNNNTDKGGNISETKAGSQEKVLPERRERNSSHDKNKGNLDKNRVDNNKTNSEKVSYSKGGYNIDKAAANKGSAEVASLSSIAASMEGGVSAENSIPTEDNRVMQVICDSKFVKANPLEKFDLFSFHFENVFLTTPHTFLYDFVTTFELQVTGLKCFKC</sequence>
<organism evidence="7 8">
    <name type="scientific">Octopus vulgaris</name>
    <name type="common">Common octopus</name>
    <dbReference type="NCBI Taxonomy" id="6645"/>
    <lineage>
        <taxon>Eukaryota</taxon>
        <taxon>Metazoa</taxon>
        <taxon>Spiralia</taxon>
        <taxon>Lophotrochozoa</taxon>
        <taxon>Mollusca</taxon>
        <taxon>Cephalopoda</taxon>
        <taxon>Coleoidea</taxon>
        <taxon>Octopodiformes</taxon>
        <taxon>Octopoda</taxon>
        <taxon>Incirrata</taxon>
        <taxon>Octopodidae</taxon>
        <taxon>Octopus</taxon>
    </lineage>
</organism>
<dbReference type="GO" id="GO:0045727">
    <property type="term" value="P:positive regulation of translation"/>
    <property type="evidence" value="ECO:0007669"/>
    <property type="project" value="TreeGrafter"/>
</dbReference>
<gene>
    <name evidence="7" type="ORF">OCTVUL_1B022932</name>
</gene>
<reference evidence="7" key="1">
    <citation type="submission" date="2023-08" db="EMBL/GenBank/DDBJ databases">
        <authorList>
            <person name="Alioto T."/>
            <person name="Alioto T."/>
            <person name="Gomez Garrido J."/>
        </authorList>
    </citation>
    <scope>NUCLEOTIDE SEQUENCE</scope>
</reference>
<name>A0AA36B3T7_OCTVU</name>
<evidence type="ECO:0000256" key="3">
    <source>
        <dbReference type="ARBA" id="ARBA00023161"/>
    </source>
</evidence>
<keyword evidence="8" id="KW-1185">Reference proteome</keyword>
<dbReference type="InterPro" id="IPR005120">
    <property type="entry name" value="UPF3_dom"/>
</dbReference>
<dbReference type="PANTHER" id="PTHR13112:SF0">
    <property type="entry name" value="FI21285P1"/>
    <property type="match status" value="1"/>
</dbReference>
<dbReference type="InterPro" id="IPR039722">
    <property type="entry name" value="Upf3"/>
</dbReference>
<dbReference type="Pfam" id="PF03467">
    <property type="entry name" value="Smg4_UPF3"/>
    <property type="match status" value="1"/>
</dbReference>
<feature type="compositionally biased region" description="Basic and acidic residues" evidence="5">
    <location>
        <begin position="381"/>
        <end position="553"/>
    </location>
</feature>
<feature type="domain" description="UPF3" evidence="6">
    <location>
        <begin position="18"/>
        <end position="181"/>
    </location>
</feature>
<feature type="compositionally biased region" description="Basic and acidic residues" evidence="5">
    <location>
        <begin position="586"/>
        <end position="611"/>
    </location>
</feature>
<dbReference type="GO" id="GO:0003729">
    <property type="term" value="F:mRNA binding"/>
    <property type="evidence" value="ECO:0007669"/>
    <property type="project" value="TreeGrafter"/>
</dbReference>
<dbReference type="GO" id="GO:0000184">
    <property type="term" value="P:nuclear-transcribed mRNA catabolic process, nonsense-mediated decay"/>
    <property type="evidence" value="ECO:0007669"/>
    <property type="project" value="UniProtKB-KW"/>
</dbReference>
<evidence type="ECO:0000313" key="7">
    <source>
        <dbReference type="EMBL" id="CAI9726839.1"/>
    </source>
</evidence>
<evidence type="ECO:0000313" key="8">
    <source>
        <dbReference type="Proteomes" id="UP001162480"/>
    </source>
</evidence>
<comment type="similarity">
    <text evidence="2">Belongs to the RENT3 family.</text>
</comment>
<dbReference type="InterPro" id="IPR012677">
    <property type="entry name" value="Nucleotide-bd_a/b_plait_sf"/>
</dbReference>
<dbReference type="GO" id="GO:0005730">
    <property type="term" value="C:nucleolus"/>
    <property type="evidence" value="ECO:0007669"/>
    <property type="project" value="TreeGrafter"/>
</dbReference>
<dbReference type="GO" id="GO:0005737">
    <property type="term" value="C:cytoplasm"/>
    <property type="evidence" value="ECO:0007669"/>
    <property type="project" value="TreeGrafter"/>
</dbReference>
<evidence type="ECO:0000259" key="6">
    <source>
        <dbReference type="Pfam" id="PF03467"/>
    </source>
</evidence>
<feature type="region of interest" description="Disordered" evidence="5">
    <location>
        <begin position="267"/>
        <end position="622"/>
    </location>
</feature>
<accession>A0AA36B3T7</accession>
<evidence type="ECO:0000256" key="1">
    <source>
        <dbReference type="ARBA" id="ARBA00004123"/>
    </source>
</evidence>
<feature type="compositionally biased region" description="Basic and acidic residues" evidence="5">
    <location>
        <begin position="183"/>
        <end position="210"/>
    </location>
</feature>
<dbReference type="EMBL" id="OX597821">
    <property type="protein sequence ID" value="CAI9726839.1"/>
    <property type="molecule type" value="Genomic_DNA"/>
</dbReference>
<comment type="subcellular location">
    <subcellularLocation>
        <location evidence="1">Nucleus</location>
    </subcellularLocation>
</comment>
<protein>
    <submittedName>
        <fullName evidence="7">Regulator of nonsense transcripts 3B-like isoform X1</fullName>
    </submittedName>
</protein>
<dbReference type="SUPFAM" id="SSF54928">
    <property type="entry name" value="RNA-binding domain, RBD"/>
    <property type="match status" value="1"/>
</dbReference>